<dbReference type="Gene3D" id="3.40.50.720">
    <property type="entry name" value="NAD(P)-binding Rossmann-like Domain"/>
    <property type="match status" value="1"/>
</dbReference>
<sequence>MKICVFGGNGLVGSAVARKAVARGWKVVSVSRSGRPFATPAGHAPAWVHQVEWRKGTPFDAASYASILPSCDALVSTLGILLESEYKEQGVPKLLSVFGGIAQHAFGSRGNPLAERGERTYERMNRDSAIDAFRTFRSSQPTSSLSSSPSPFVFISAEDIFRPFIPEGYIQSKRDAERTITEEALAEAEGGSGRAVRPVFVRPSLIYHPHLNPPSTVPATLLEASAHLQALLPPSLRLSSLARTTRSAASSSTLPPAASSVASLLTIPPIHADAVGEAVCRAIERPEVIGPLGVRQMRKLLGFDPIGDDRAAEAGGSRAI</sequence>
<accession>A0A0D6EIP1</accession>
<name>A0A0D6EIP1_SPOSA</name>
<gene>
    <name evidence="1" type="primary">SPOSA6832_01392</name>
</gene>
<organism evidence="1 2">
    <name type="scientific">Sporidiobolus salmonicolor</name>
    <name type="common">Yeast-like fungus</name>
    <name type="synonym">Sporobolomyces salmonicolor</name>
    <dbReference type="NCBI Taxonomy" id="5005"/>
    <lineage>
        <taxon>Eukaryota</taxon>
        <taxon>Fungi</taxon>
        <taxon>Dikarya</taxon>
        <taxon>Basidiomycota</taxon>
        <taxon>Pucciniomycotina</taxon>
        <taxon>Microbotryomycetes</taxon>
        <taxon>Sporidiobolales</taxon>
        <taxon>Sporidiobolaceae</taxon>
        <taxon>Sporobolomyces</taxon>
    </lineage>
</organism>
<dbReference type="GO" id="GO:0044877">
    <property type="term" value="F:protein-containing complex binding"/>
    <property type="evidence" value="ECO:0007669"/>
    <property type="project" value="TreeGrafter"/>
</dbReference>
<reference evidence="2" key="1">
    <citation type="submission" date="2015-02" db="EMBL/GenBank/DDBJ databases">
        <authorList>
            <person name="Gon?alves P."/>
        </authorList>
    </citation>
    <scope>NUCLEOTIDE SEQUENCE [LARGE SCALE GENOMIC DNA]</scope>
</reference>
<evidence type="ECO:0000313" key="2">
    <source>
        <dbReference type="Proteomes" id="UP000243876"/>
    </source>
</evidence>
<dbReference type="OrthoDB" id="276721at2759"/>
<dbReference type="GO" id="GO:0005739">
    <property type="term" value="C:mitochondrion"/>
    <property type="evidence" value="ECO:0007669"/>
    <property type="project" value="TreeGrafter"/>
</dbReference>
<dbReference type="EMBL" id="CENE01000004">
    <property type="protein sequence ID" value="CEQ39839.1"/>
    <property type="molecule type" value="Genomic_DNA"/>
</dbReference>
<keyword evidence="2" id="KW-1185">Reference proteome</keyword>
<dbReference type="Proteomes" id="UP000243876">
    <property type="component" value="Unassembled WGS sequence"/>
</dbReference>
<dbReference type="AlphaFoldDB" id="A0A0D6EIP1"/>
<dbReference type="PANTHER" id="PTHR12126:SF16">
    <property type="entry name" value="MIOREX COMPLEX COMPONENT 2"/>
    <property type="match status" value="1"/>
</dbReference>
<dbReference type="InterPro" id="IPR036291">
    <property type="entry name" value="NAD(P)-bd_dom_sf"/>
</dbReference>
<dbReference type="InterPro" id="IPR051207">
    <property type="entry name" value="ComplexI_NDUFA9_subunit"/>
</dbReference>
<proteinExistence type="predicted"/>
<evidence type="ECO:0000313" key="1">
    <source>
        <dbReference type="EMBL" id="CEQ39839.1"/>
    </source>
</evidence>
<dbReference type="PANTHER" id="PTHR12126">
    <property type="entry name" value="NADH-UBIQUINONE OXIDOREDUCTASE 39 KDA SUBUNIT-RELATED"/>
    <property type="match status" value="1"/>
</dbReference>
<dbReference type="SUPFAM" id="SSF51735">
    <property type="entry name" value="NAD(P)-binding Rossmann-fold domains"/>
    <property type="match status" value="1"/>
</dbReference>
<protein>
    <submittedName>
        <fullName evidence="1">SPOSA6832_01392-mRNA-1:cds</fullName>
    </submittedName>
</protein>